<dbReference type="SUPFAM" id="SSF51395">
    <property type="entry name" value="FMN-linked oxidoreductases"/>
    <property type="match status" value="1"/>
</dbReference>
<keyword evidence="3 9" id="KW-0285">Flavoprotein</keyword>
<dbReference type="CDD" id="cd02801">
    <property type="entry name" value="DUS_like_FMN"/>
    <property type="match status" value="1"/>
</dbReference>
<dbReference type="PANTHER" id="PTHR42907:SF1">
    <property type="entry name" value="FMN-LINKED OXIDOREDUCTASES SUPERFAMILY PROTEIN"/>
    <property type="match status" value="1"/>
</dbReference>
<dbReference type="Gene3D" id="3.20.20.70">
    <property type="entry name" value="Aldolase class I"/>
    <property type="match status" value="1"/>
</dbReference>
<feature type="binding site" evidence="9">
    <location>
        <begin position="213"/>
        <end position="215"/>
    </location>
    <ligand>
        <name>FMN</name>
        <dbReference type="ChEBI" id="CHEBI:58210"/>
    </ligand>
</feature>
<evidence type="ECO:0000259" key="11">
    <source>
        <dbReference type="Pfam" id="PF01207"/>
    </source>
</evidence>
<comment type="catalytic activity">
    <reaction evidence="9">
        <text>5,6-dihydrouridine(20a) in tRNA + NADP(+) = uridine(20a) in tRNA + NADPH + H(+)</text>
        <dbReference type="Rhea" id="RHEA:53344"/>
        <dbReference type="Rhea" id="RHEA-COMP:13535"/>
        <dbReference type="Rhea" id="RHEA-COMP:13536"/>
        <dbReference type="ChEBI" id="CHEBI:15378"/>
        <dbReference type="ChEBI" id="CHEBI:57783"/>
        <dbReference type="ChEBI" id="CHEBI:58349"/>
        <dbReference type="ChEBI" id="CHEBI:65315"/>
        <dbReference type="ChEBI" id="CHEBI:74443"/>
    </reaction>
</comment>
<comment type="similarity">
    <text evidence="10">Belongs to the dus family.</text>
</comment>
<proteinExistence type="inferred from homology"/>
<feature type="domain" description="DUS-like FMN-binding" evidence="11">
    <location>
        <begin position="17"/>
        <end position="320"/>
    </location>
</feature>
<evidence type="ECO:0000256" key="7">
    <source>
        <dbReference type="ARBA" id="ARBA00022884"/>
    </source>
</evidence>
<accession>A0ABQ4Q9M3</accession>
<dbReference type="Gene3D" id="1.20.120.1460">
    <property type="match status" value="1"/>
</dbReference>
<keyword evidence="8 9" id="KW-0560">Oxidoreductase</keyword>
<evidence type="ECO:0000313" key="12">
    <source>
        <dbReference type="EMBL" id="GIZ53777.1"/>
    </source>
</evidence>
<feature type="active site" description="Proton donor" evidence="9">
    <location>
        <position position="102"/>
    </location>
</feature>
<dbReference type="EMBL" id="BPMK01000020">
    <property type="protein sequence ID" value="GIZ53777.1"/>
    <property type="molecule type" value="Genomic_DNA"/>
</dbReference>
<dbReference type="InterPro" id="IPR001269">
    <property type="entry name" value="DUS_fam"/>
</dbReference>
<feature type="site" description="Interacts with tRNA" evidence="9">
    <location>
        <position position="99"/>
    </location>
</feature>
<comment type="catalytic activity">
    <reaction evidence="9">
        <text>5,6-dihydrouridine(20) in tRNA + NAD(+) = uridine(20) in tRNA + NADH + H(+)</text>
        <dbReference type="Rhea" id="RHEA:53340"/>
        <dbReference type="Rhea" id="RHEA-COMP:13533"/>
        <dbReference type="Rhea" id="RHEA-COMP:13534"/>
        <dbReference type="ChEBI" id="CHEBI:15378"/>
        <dbReference type="ChEBI" id="CHEBI:57540"/>
        <dbReference type="ChEBI" id="CHEBI:57945"/>
        <dbReference type="ChEBI" id="CHEBI:65315"/>
        <dbReference type="ChEBI" id="CHEBI:74443"/>
        <dbReference type="EC" id="1.3.1.91"/>
    </reaction>
</comment>
<comment type="catalytic activity">
    <reaction evidence="9">
        <text>5,6-dihydrouridine(20) in tRNA + NADP(+) = uridine(20) in tRNA + NADPH + H(+)</text>
        <dbReference type="Rhea" id="RHEA:53336"/>
        <dbReference type="Rhea" id="RHEA-COMP:13533"/>
        <dbReference type="Rhea" id="RHEA-COMP:13534"/>
        <dbReference type="ChEBI" id="CHEBI:15378"/>
        <dbReference type="ChEBI" id="CHEBI:57783"/>
        <dbReference type="ChEBI" id="CHEBI:58349"/>
        <dbReference type="ChEBI" id="CHEBI:65315"/>
        <dbReference type="ChEBI" id="CHEBI:74443"/>
        <dbReference type="EC" id="1.3.1.91"/>
    </reaction>
</comment>
<dbReference type="Proteomes" id="UP000887222">
    <property type="component" value="Unassembled WGS sequence"/>
</dbReference>
<evidence type="ECO:0000256" key="3">
    <source>
        <dbReference type="ARBA" id="ARBA00022630"/>
    </source>
</evidence>
<keyword evidence="13" id="KW-1185">Reference proteome</keyword>
<feature type="binding site" evidence="9">
    <location>
        <begin position="235"/>
        <end position="236"/>
    </location>
    <ligand>
        <name>FMN</name>
        <dbReference type="ChEBI" id="CHEBI:58210"/>
    </ligand>
</feature>
<evidence type="ECO:0000256" key="2">
    <source>
        <dbReference type="ARBA" id="ARBA00022555"/>
    </source>
</evidence>
<dbReference type="Pfam" id="PF01207">
    <property type="entry name" value="Dus"/>
    <property type="match status" value="1"/>
</dbReference>
<feature type="site" description="Interacts with tRNA; defines subfamily-specific binding signature" evidence="9">
    <location>
        <position position="185"/>
    </location>
</feature>
<feature type="site" description="Interacts with tRNA; defines subfamily-specific binding signature" evidence="9">
    <location>
        <position position="308"/>
    </location>
</feature>
<dbReference type="InterPro" id="IPR013785">
    <property type="entry name" value="Aldolase_TIM"/>
</dbReference>
<feature type="site" description="Interacts with tRNA" evidence="9">
    <location>
        <position position="188"/>
    </location>
</feature>
<evidence type="ECO:0000256" key="5">
    <source>
        <dbReference type="ARBA" id="ARBA00022694"/>
    </source>
</evidence>
<dbReference type="PIRSF" id="PIRSF006621">
    <property type="entry name" value="Dus"/>
    <property type="match status" value="1"/>
</dbReference>
<feature type="binding site" evidence="9">
    <location>
        <position position="141"/>
    </location>
    <ligand>
        <name>FMN</name>
        <dbReference type="ChEBI" id="CHEBI:58210"/>
    </ligand>
</feature>
<dbReference type="HAMAP" id="MF_02041">
    <property type="entry name" value="DusA_subfam"/>
    <property type="match status" value="1"/>
</dbReference>
<comment type="similarity">
    <text evidence="9">Belongs to the Dus family. DusA subfamily.</text>
</comment>
<evidence type="ECO:0000256" key="9">
    <source>
        <dbReference type="HAMAP-Rule" id="MF_02041"/>
    </source>
</evidence>
<reference evidence="12 13" key="1">
    <citation type="journal article" date="2022" name="Int. J. Syst. Evol. Microbiol.">
        <title>Noviherbaspirillum aridicola sp. nov., isolated from an arid soil in Pakistan.</title>
        <authorList>
            <person name="Khan I.U."/>
            <person name="Saqib M."/>
            <person name="Amin A."/>
            <person name="Hussain F."/>
            <person name="Li L."/>
            <person name="Liu Y.H."/>
            <person name="Fang B.Z."/>
            <person name="Ahmed I."/>
            <person name="Li W.J."/>
        </authorList>
    </citation>
    <scope>NUCLEOTIDE SEQUENCE [LARGE SCALE GENOMIC DNA]</scope>
    <source>
        <strain evidence="12 13">NCCP-691</strain>
    </source>
</reference>
<dbReference type="InterPro" id="IPR035587">
    <property type="entry name" value="DUS-like_FMN-bd"/>
</dbReference>
<evidence type="ECO:0000256" key="10">
    <source>
        <dbReference type="PIRNR" id="PIRNR006621"/>
    </source>
</evidence>
<sequence>MSKPEKTANLPPRRLSVAPMMDWTDRHCRMFHRQITRHTWLYTEMVTTGALIHGDVPRHLDFSQEEHPVALQLGGSEPADLAQSAKLGARWGYDEINLNCGCPSERVQKGAFGACLMAEPKLVADGVKAMRDAVDIDVTVKHRIGIDDVSSYDFVRDFVGIIADAGCNTFIVHARNAILKGLSPKENREIPPLKPEYAYRLKQDFPRLEIIINGGIKTLDEIDLHLRHVDGVMIGREAYHNPWLMADFDSRYYGDDRAPASREDVLRAMIPYLAEQLSRYGSKGLKLNGMTRHMLGLMAGLPGARAFRQTLSDARQLAAGDPALLLRALERMRPLAA</sequence>
<organism evidence="12 13">
    <name type="scientific">Noviherbaspirillum aridicola</name>
    <dbReference type="NCBI Taxonomy" id="2849687"/>
    <lineage>
        <taxon>Bacteria</taxon>
        <taxon>Pseudomonadati</taxon>
        <taxon>Pseudomonadota</taxon>
        <taxon>Betaproteobacteria</taxon>
        <taxon>Burkholderiales</taxon>
        <taxon>Oxalobacteraceae</taxon>
        <taxon>Noviherbaspirillum</taxon>
    </lineage>
</organism>
<dbReference type="InterPro" id="IPR004653">
    <property type="entry name" value="DusA"/>
</dbReference>
<keyword evidence="2 9" id="KW-0820">tRNA-binding</keyword>
<dbReference type="NCBIfam" id="TIGR00742">
    <property type="entry name" value="yjbN"/>
    <property type="match status" value="1"/>
</dbReference>
<evidence type="ECO:0000256" key="6">
    <source>
        <dbReference type="ARBA" id="ARBA00022857"/>
    </source>
</evidence>
<dbReference type="EC" id="1.3.1.91" evidence="9"/>
<keyword evidence="6 9" id="KW-0521">NADP</keyword>
<evidence type="ECO:0000313" key="13">
    <source>
        <dbReference type="Proteomes" id="UP000887222"/>
    </source>
</evidence>
<feature type="site" description="Interacts with tRNA; defines subfamily-specific binding signature" evidence="9">
    <location>
        <position position="305"/>
    </location>
</feature>
<evidence type="ECO:0000256" key="1">
    <source>
        <dbReference type="ARBA" id="ARBA00001917"/>
    </source>
</evidence>
<feature type="binding site" evidence="9">
    <location>
        <position position="72"/>
    </location>
    <ligand>
        <name>FMN</name>
        <dbReference type="ChEBI" id="CHEBI:58210"/>
    </ligand>
</feature>
<dbReference type="InterPro" id="IPR018517">
    <property type="entry name" value="tRNA_hU_synthase_CS"/>
</dbReference>
<name>A0ABQ4Q9M3_9BURK</name>
<comment type="cofactor">
    <cofactor evidence="1 9 10">
        <name>FMN</name>
        <dbReference type="ChEBI" id="CHEBI:58210"/>
    </cofactor>
</comment>
<dbReference type="PROSITE" id="PS01136">
    <property type="entry name" value="UPF0034"/>
    <property type="match status" value="1"/>
</dbReference>
<keyword evidence="5 9" id="KW-0819">tRNA processing</keyword>
<evidence type="ECO:0000256" key="4">
    <source>
        <dbReference type="ARBA" id="ARBA00022643"/>
    </source>
</evidence>
<keyword evidence="7 9" id="KW-0694">RNA-binding</keyword>
<comment type="caution">
    <text evidence="12">The sequence shown here is derived from an EMBL/GenBank/DDBJ whole genome shotgun (WGS) entry which is preliminary data.</text>
</comment>
<evidence type="ECO:0000256" key="8">
    <source>
        <dbReference type="ARBA" id="ARBA00023002"/>
    </source>
</evidence>
<feature type="binding site" evidence="9">
    <location>
        <position position="173"/>
    </location>
    <ligand>
        <name>FMN</name>
        <dbReference type="ChEBI" id="CHEBI:58210"/>
    </ligand>
</feature>
<dbReference type="NCBIfam" id="NF008774">
    <property type="entry name" value="PRK11815.1"/>
    <property type="match status" value="1"/>
</dbReference>
<protein>
    <recommendedName>
        <fullName evidence="9">tRNA-dihydrouridine(20/20a) synthase</fullName>
        <ecNumber evidence="9">1.3.1.91</ecNumber>
    </recommendedName>
    <alternativeName>
        <fullName evidence="9">U20-specific dihydrouridine synthase</fullName>
        <shortName evidence="9">U20-specific Dus</shortName>
    </alternativeName>
    <alternativeName>
        <fullName evidence="9">tRNA-dihydrouridine synthase A</fullName>
    </alternativeName>
</protein>
<comment type="function">
    <text evidence="9">Catalyzes the synthesis of 5,6-dihydrouridine (D), a modified base found in the D-loop of most tRNAs, via the reduction of the C5-C6 double bond in target uridines. Specifically modifies U20 and U20a in tRNAs.</text>
</comment>
<dbReference type="PANTHER" id="PTHR42907">
    <property type="entry name" value="FMN-LINKED OXIDOREDUCTASES SUPERFAMILY PROTEIN"/>
    <property type="match status" value="1"/>
</dbReference>
<gene>
    <name evidence="9 12" type="primary">dusA</name>
    <name evidence="12" type="ORF">NCCP691_37910</name>
</gene>
<feature type="binding site" evidence="9">
    <location>
        <begin position="19"/>
        <end position="21"/>
    </location>
    <ligand>
        <name>FMN</name>
        <dbReference type="ChEBI" id="CHEBI:58210"/>
    </ligand>
</feature>
<comment type="catalytic activity">
    <reaction evidence="9">
        <text>5,6-dihydrouridine(20a) in tRNA + NAD(+) = uridine(20a) in tRNA + NADH + H(+)</text>
        <dbReference type="Rhea" id="RHEA:53348"/>
        <dbReference type="Rhea" id="RHEA-COMP:13535"/>
        <dbReference type="Rhea" id="RHEA-COMP:13536"/>
        <dbReference type="ChEBI" id="CHEBI:15378"/>
        <dbReference type="ChEBI" id="CHEBI:57540"/>
        <dbReference type="ChEBI" id="CHEBI:57945"/>
        <dbReference type="ChEBI" id="CHEBI:65315"/>
        <dbReference type="ChEBI" id="CHEBI:74443"/>
    </reaction>
</comment>
<keyword evidence="4 9" id="KW-0288">FMN</keyword>
<dbReference type="RefSeq" id="WP_220810189.1">
    <property type="nucleotide sequence ID" value="NZ_BPMK01000020.1"/>
</dbReference>